<organism evidence="4 5">
    <name type="scientific">Desmophyllum pertusum</name>
    <dbReference type="NCBI Taxonomy" id="174260"/>
    <lineage>
        <taxon>Eukaryota</taxon>
        <taxon>Metazoa</taxon>
        <taxon>Cnidaria</taxon>
        <taxon>Anthozoa</taxon>
        <taxon>Hexacorallia</taxon>
        <taxon>Scleractinia</taxon>
        <taxon>Caryophylliina</taxon>
        <taxon>Caryophylliidae</taxon>
        <taxon>Desmophyllum</taxon>
    </lineage>
</organism>
<dbReference type="OrthoDB" id="5985282at2759"/>
<reference evidence="4" key="1">
    <citation type="submission" date="2023-01" db="EMBL/GenBank/DDBJ databases">
        <title>Genome assembly of the deep-sea coral Lophelia pertusa.</title>
        <authorList>
            <person name="Herrera S."/>
            <person name="Cordes E."/>
        </authorList>
    </citation>
    <scope>NUCLEOTIDE SEQUENCE</scope>
    <source>
        <strain evidence="4">USNM1676648</strain>
        <tissue evidence="4">Polyp</tissue>
    </source>
</reference>
<feature type="domain" description="BRICHOS" evidence="3">
    <location>
        <begin position="241"/>
        <end position="336"/>
    </location>
</feature>
<evidence type="ECO:0000256" key="1">
    <source>
        <dbReference type="ARBA" id="ARBA00023157"/>
    </source>
</evidence>
<evidence type="ECO:0000313" key="4">
    <source>
        <dbReference type="EMBL" id="KAJ7381832.1"/>
    </source>
</evidence>
<keyword evidence="5" id="KW-1185">Reference proteome</keyword>
<gene>
    <name evidence="4" type="ORF">OS493_038764</name>
</gene>
<evidence type="ECO:0000256" key="2">
    <source>
        <dbReference type="SAM" id="SignalP"/>
    </source>
</evidence>
<name>A0A9W9ZHK3_9CNID</name>
<dbReference type="SMART" id="SM01039">
    <property type="entry name" value="BRICHOS"/>
    <property type="match status" value="2"/>
</dbReference>
<evidence type="ECO:0000259" key="3">
    <source>
        <dbReference type="PROSITE" id="PS50869"/>
    </source>
</evidence>
<feature type="chain" id="PRO_5040800258" description="BRICHOS domain-containing protein" evidence="2">
    <location>
        <begin position="21"/>
        <end position="439"/>
    </location>
</feature>
<comment type="caution">
    <text evidence="4">The sequence shown here is derived from an EMBL/GenBank/DDBJ whole genome shotgun (WGS) entry which is preliminary data.</text>
</comment>
<dbReference type="Proteomes" id="UP001163046">
    <property type="component" value="Unassembled WGS sequence"/>
</dbReference>
<keyword evidence="2" id="KW-0732">Signal</keyword>
<dbReference type="PANTHER" id="PTHR16483">
    <property type="entry name" value="GASTROKINE 1"/>
    <property type="match status" value="1"/>
</dbReference>
<dbReference type="AlphaFoldDB" id="A0A9W9ZHK3"/>
<dbReference type="Pfam" id="PF04089">
    <property type="entry name" value="BRICHOS"/>
    <property type="match status" value="1"/>
</dbReference>
<proteinExistence type="predicted"/>
<evidence type="ECO:0000313" key="5">
    <source>
        <dbReference type="Proteomes" id="UP001163046"/>
    </source>
</evidence>
<feature type="signal peptide" evidence="2">
    <location>
        <begin position="1"/>
        <end position="20"/>
    </location>
</feature>
<sequence>STSLVSSILLISLYGVQVDCKVESYSLNILEKGTMVKEVVDVDVDSQTEVFRVPQHNDVDAMDMMNDFNVGLSVRRIPSTQDCYVSKLDSSSLPAPEKMRINMEQISSQPSPRNVITKRTEWKVIGFADRLALPQTFLDFCGSFPIYNIEKTSKDAMISSLQKGHGRGKRNHIVKSFSTCSEQGWQITYLVSILLISLYGVQVDCKVESYSLTILEKGTMVKEIVEVDVDNQTEVFRVPQHNDVDAMDMMNDFNVGLTVRRIPSTQDCYVSKLDSSLPGPEKMRINMEQVWLQSRSLPSTDVTTKRNEWKVIGLADRLALPQTFLDFCGGFPIYNIEKTSVDLIRSSLQRAHGRKKRNHILKSLSTCDTEGAANLLRCVEEQNKNSALHLKFDWTCTYETHHCFYVFDCKPMGQGGYNCTKKAHFIDFLGICCRVKTKC</sequence>
<dbReference type="PROSITE" id="PS50869">
    <property type="entry name" value="BRICHOS"/>
    <property type="match status" value="2"/>
</dbReference>
<feature type="non-terminal residue" evidence="4">
    <location>
        <position position="1"/>
    </location>
</feature>
<accession>A0A9W9ZHK3</accession>
<dbReference type="InterPro" id="IPR007084">
    <property type="entry name" value="BRICHOS_dom"/>
</dbReference>
<feature type="domain" description="BRICHOS" evidence="3">
    <location>
        <begin position="56"/>
        <end position="149"/>
    </location>
</feature>
<dbReference type="EMBL" id="MU825991">
    <property type="protein sequence ID" value="KAJ7381832.1"/>
    <property type="molecule type" value="Genomic_DNA"/>
</dbReference>
<dbReference type="InterPro" id="IPR051772">
    <property type="entry name" value="Gastrokine"/>
</dbReference>
<keyword evidence="1" id="KW-1015">Disulfide bond</keyword>
<protein>
    <recommendedName>
        <fullName evidence="3">BRICHOS domain-containing protein</fullName>
    </recommendedName>
</protein>